<evidence type="ECO:0000256" key="4">
    <source>
        <dbReference type="ARBA" id="ARBA00022519"/>
    </source>
</evidence>
<proteinExistence type="inferred from homology"/>
<evidence type="ECO:0000256" key="5">
    <source>
        <dbReference type="ARBA" id="ARBA00022692"/>
    </source>
</evidence>
<accession>A0A1A8TLC2</accession>
<dbReference type="InterPro" id="IPR055348">
    <property type="entry name" value="DctQ"/>
</dbReference>
<feature type="transmembrane region" description="Helical" evidence="9">
    <location>
        <begin position="95"/>
        <end position="119"/>
    </location>
</feature>
<dbReference type="GO" id="GO:0005886">
    <property type="term" value="C:plasma membrane"/>
    <property type="evidence" value="ECO:0007669"/>
    <property type="project" value="UniProtKB-SubCell"/>
</dbReference>
<evidence type="ECO:0000256" key="6">
    <source>
        <dbReference type="ARBA" id="ARBA00022989"/>
    </source>
</evidence>
<dbReference type="STRING" id="1792290.MSP8886_02683"/>
<evidence type="ECO:0000256" key="2">
    <source>
        <dbReference type="ARBA" id="ARBA00022448"/>
    </source>
</evidence>
<comment type="subcellular location">
    <subcellularLocation>
        <location evidence="1 9">Cell inner membrane</location>
        <topology evidence="1 9">Multi-pass membrane protein</topology>
    </subcellularLocation>
</comment>
<comment type="subunit">
    <text evidence="9">The complex comprises the extracytoplasmic solute receptor protein and the two transmembrane proteins.</text>
</comment>
<comment type="function">
    <text evidence="9">Part of the tripartite ATP-independent periplasmic (TRAP) transport system.</text>
</comment>
<dbReference type="InterPro" id="IPR007387">
    <property type="entry name" value="TRAP_DctQ"/>
</dbReference>
<dbReference type="AlphaFoldDB" id="A0A1A8TLC2"/>
<evidence type="ECO:0000313" key="11">
    <source>
        <dbReference type="EMBL" id="SBS33240.1"/>
    </source>
</evidence>
<keyword evidence="5 9" id="KW-0812">Transmembrane</keyword>
<dbReference type="Proteomes" id="UP000092544">
    <property type="component" value="Unassembled WGS sequence"/>
</dbReference>
<feature type="domain" description="Tripartite ATP-independent periplasmic transporters DctQ component" evidence="10">
    <location>
        <begin position="35"/>
        <end position="154"/>
    </location>
</feature>
<dbReference type="EMBL" id="FLOB01000006">
    <property type="protein sequence ID" value="SBS33240.1"/>
    <property type="molecule type" value="Genomic_DNA"/>
</dbReference>
<organism evidence="11 12">
    <name type="scientific">Marinomonas spartinae</name>
    <dbReference type="NCBI Taxonomy" id="1792290"/>
    <lineage>
        <taxon>Bacteria</taxon>
        <taxon>Pseudomonadati</taxon>
        <taxon>Pseudomonadota</taxon>
        <taxon>Gammaproteobacteria</taxon>
        <taxon>Oceanospirillales</taxon>
        <taxon>Oceanospirillaceae</taxon>
        <taxon>Marinomonas</taxon>
    </lineage>
</organism>
<evidence type="ECO:0000259" key="10">
    <source>
        <dbReference type="Pfam" id="PF04290"/>
    </source>
</evidence>
<protein>
    <recommendedName>
        <fullName evidence="9">TRAP transporter small permease protein</fullName>
    </recommendedName>
</protein>
<feature type="transmembrane region" description="Helical" evidence="9">
    <location>
        <begin position="56"/>
        <end position="75"/>
    </location>
</feature>
<keyword evidence="2 9" id="KW-0813">Transport</keyword>
<name>A0A1A8TLC2_9GAMM</name>
<dbReference type="GO" id="GO:0022857">
    <property type="term" value="F:transmembrane transporter activity"/>
    <property type="evidence" value="ECO:0007669"/>
    <property type="project" value="UniProtKB-UniRule"/>
</dbReference>
<evidence type="ECO:0000256" key="7">
    <source>
        <dbReference type="ARBA" id="ARBA00023136"/>
    </source>
</evidence>
<dbReference type="OrthoDB" id="2877624at2"/>
<keyword evidence="3" id="KW-1003">Cell membrane</keyword>
<keyword evidence="4 9" id="KW-0997">Cell inner membrane</keyword>
<dbReference type="RefSeq" id="WP_067017230.1">
    <property type="nucleotide sequence ID" value="NZ_FLOB01000006.1"/>
</dbReference>
<gene>
    <name evidence="11" type="ORF">MSP8886_02683</name>
</gene>
<dbReference type="Pfam" id="PF04290">
    <property type="entry name" value="DctQ"/>
    <property type="match status" value="1"/>
</dbReference>
<keyword evidence="7 9" id="KW-0472">Membrane</keyword>
<evidence type="ECO:0000256" key="1">
    <source>
        <dbReference type="ARBA" id="ARBA00004429"/>
    </source>
</evidence>
<evidence type="ECO:0000256" key="8">
    <source>
        <dbReference type="ARBA" id="ARBA00038436"/>
    </source>
</evidence>
<keyword evidence="6 9" id="KW-1133">Transmembrane helix</keyword>
<sequence length="177" mass="20022">MSIKGWIDRHYPEPNIYRWVGLVLEGISAIVLLFLMALTCVDVVGRYLFNNSINGAFELTQIGLTVMVFAQMPLITWRGSHVVVDLLDNVLGNRIVKVLGLFSVLIVSSSFYFLAVRIYQLAERSLRRGEVSEYLKIPTGYLTEYIAVMSWITAACMLTYGAYRVLKGNNEPQQFGE</sequence>
<dbReference type="GO" id="GO:0015740">
    <property type="term" value="P:C4-dicarboxylate transport"/>
    <property type="evidence" value="ECO:0007669"/>
    <property type="project" value="TreeGrafter"/>
</dbReference>
<evidence type="ECO:0000256" key="3">
    <source>
        <dbReference type="ARBA" id="ARBA00022475"/>
    </source>
</evidence>
<evidence type="ECO:0000256" key="9">
    <source>
        <dbReference type="RuleBase" id="RU369079"/>
    </source>
</evidence>
<dbReference type="PANTHER" id="PTHR35011">
    <property type="entry name" value="2,3-DIKETO-L-GULONATE TRAP TRANSPORTER SMALL PERMEASE PROTEIN YIAM"/>
    <property type="match status" value="1"/>
</dbReference>
<keyword evidence="12" id="KW-1185">Reference proteome</keyword>
<comment type="similarity">
    <text evidence="8 9">Belongs to the TRAP transporter small permease family.</text>
</comment>
<dbReference type="PANTHER" id="PTHR35011:SF10">
    <property type="entry name" value="TRAP TRANSPORTER SMALL PERMEASE PROTEIN"/>
    <property type="match status" value="1"/>
</dbReference>
<evidence type="ECO:0000313" key="12">
    <source>
        <dbReference type="Proteomes" id="UP000092544"/>
    </source>
</evidence>
<feature type="transmembrane region" description="Helical" evidence="9">
    <location>
        <begin position="16"/>
        <end position="44"/>
    </location>
</feature>
<reference evidence="11 12" key="1">
    <citation type="submission" date="2016-06" db="EMBL/GenBank/DDBJ databases">
        <authorList>
            <person name="Kjaerup R.B."/>
            <person name="Dalgaard T.S."/>
            <person name="Juul-Madsen H.R."/>
        </authorList>
    </citation>
    <scope>NUCLEOTIDE SEQUENCE [LARGE SCALE GENOMIC DNA]</scope>
    <source>
        <strain evidence="11 12">CECT 8886</strain>
    </source>
</reference>
<feature type="transmembrane region" description="Helical" evidence="9">
    <location>
        <begin position="140"/>
        <end position="163"/>
    </location>
</feature>